<evidence type="ECO:0000313" key="2">
    <source>
        <dbReference type="Proteomes" id="UP001580928"/>
    </source>
</evidence>
<keyword evidence="2" id="KW-1185">Reference proteome</keyword>
<comment type="caution">
    <text evidence="1">The sequence shown here is derived from an EMBL/GenBank/DDBJ whole genome shotgun (WGS) entry which is preliminary data.</text>
</comment>
<dbReference type="Proteomes" id="UP001580928">
    <property type="component" value="Unassembled WGS sequence"/>
</dbReference>
<dbReference type="RefSeq" id="WP_375556553.1">
    <property type="nucleotide sequence ID" value="NZ_JBBVGT010000002.1"/>
</dbReference>
<evidence type="ECO:0000313" key="1">
    <source>
        <dbReference type="EMBL" id="MFB5944995.1"/>
    </source>
</evidence>
<reference evidence="1 2" key="1">
    <citation type="submission" date="2024-04" db="EMBL/GenBank/DDBJ databases">
        <title>Albibacterium profundi sp. nov., isolated from sediment of the Challenger Deep of Mariana Trench.</title>
        <authorList>
            <person name="Wang Y."/>
        </authorList>
    </citation>
    <scope>NUCLEOTIDE SEQUENCE [LARGE SCALE GENOMIC DNA]</scope>
    <source>
        <strain evidence="1 2">RHL897</strain>
    </source>
</reference>
<protein>
    <submittedName>
        <fullName evidence="1">Uncharacterized protein</fullName>
    </submittedName>
</protein>
<gene>
    <name evidence="1" type="ORF">WKR92_04040</name>
</gene>
<name>A0ABV5CBT4_9SPHI</name>
<accession>A0ABV5CBT4</accession>
<sequence>MQKKNPVTLSSIFFVLLCIVVFFSACTVPSKGNRDGKRPPFTPIVGTDFYEARRAFDNGLSFDTIGFQQEPIWHIRFVNNDTVLIHSVEVDSMIRFPIYYDHDSIFHFGTEWFRVKSLDTDSLLFQRLAVQGLRVKEPRSNVYMKFYSDRFIKDSLKTTIDELRKPSKADTTFIRARVERANRNPESIDSAFSARHGVELTSVDGNLTVERYEYDEGEELGKTAAYRYLYPEFDIEIKEVYKEFYYSFSVLVDEHGKMRVGKFVTSPEFEESRRRVLQGIIDVYLHNLMDIQPGTTLGMPHSTLIMLHVKGIP</sequence>
<dbReference type="PROSITE" id="PS51257">
    <property type="entry name" value="PROKAR_LIPOPROTEIN"/>
    <property type="match status" value="1"/>
</dbReference>
<dbReference type="EMBL" id="JBBVGT010000002">
    <property type="protein sequence ID" value="MFB5944995.1"/>
    <property type="molecule type" value="Genomic_DNA"/>
</dbReference>
<organism evidence="1 2">
    <name type="scientific">Albibacterium profundi</name>
    <dbReference type="NCBI Taxonomy" id="3134906"/>
    <lineage>
        <taxon>Bacteria</taxon>
        <taxon>Pseudomonadati</taxon>
        <taxon>Bacteroidota</taxon>
        <taxon>Sphingobacteriia</taxon>
        <taxon>Sphingobacteriales</taxon>
        <taxon>Sphingobacteriaceae</taxon>
        <taxon>Albibacterium</taxon>
    </lineage>
</organism>
<proteinExistence type="predicted"/>